<protein>
    <submittedName>
        <fullName evidence="1">Collagen triple helix repeat-containing protein</fullName>
    </submittedName>
</protein>
<organism evidence="1 2">
    <name type="scientific">Streptomyces phage BRock</name>
    <dbReference type="NCBI Taxonomy" id="1913591"/>
    <lineage>
        <taxon>Viruses</taxon>
        <taxon>Duplodnaviria</taxon>
        <taxon>Heunggongvirae</taxon>
        <taxon>Uroviricota</taxon>
        <taxon>Caudoviricetes</taxon>
        <taxon>Borockvirus</taxon>
        <taxon>Borockvirus brock</taxon>
    </lineage>
</organism>
<dbReference type="RefSeq" id="YP_009831901.1">
    <property type="nucleotide sequence ID" value="NC_048650.1"/>
</dbReference>
<evidence type="ECO:0000313" key="2">
    <source>
        <dbReference type="Proteomes" id="UP000224898"/>
    </source>
</evidence>
<dbReference type="KEGG" id="vg:55601590"/>
<keyword evidence="1" id="KW-0176">Collagen</keyword>
<evidence type="ECO:0000313" key="1">
    <source>
        <dbReference type="EMBL" id="QIE02565.1"/>
    </source>
</evidence>
<keyword evidence="2" id="KW-1185">Reference proteome</keyword>
<sequence length="315" mass="32885">MDSQSLLAGNKLSPATHFDSLAQLAEQWAFNPTVVGSSPTGITLEASIFGCWSLCVYNRYDTSLLNSGDIMTRLPIPDSDSGTWDDILNDFLLIEHNNDGTLRSVARPADVAAKYTKPGPGIPLSDLTVSVQNSINSIGFMTPQVPLPADIGYLAYSFDPLIADGSVGPVAGTIQLVRVVLRSPQTITNIVAHVGTAGGTLTSGQNFAGLYDATGARVALTADQTTAWGTTGAKTMALTAPYAAAAGYYYVAFLSNGTTPPLFRSKTNLGGDFISGTSPANSFRFATNTTGTTLPASMTLNANVVSDKAIMVALT</sequence>
<proteinExistence type="predicted"/>
<reference evidence="1 2" key="1">
    <citation type="submission" date="2016-09" db="EMBL/GenBank/DDBJ databases">
        <title>Complete Genome Sequence of Streptomyces 5a phage BRock.</title>
        <authorList>
            <person name="Crossman A."/>
            <person name="Baron S."/>
            <person name="Jamdagni P."/>
            <person name="Khatri P."/>
            <person name="Sharma D."/>
            <person name="Pandey M."/>
            <person name="Goyal S."/>
            <person name="Kumar S."/>
            <person name="Phogat A."/>
            <person name="Chawla G."/>
            <person name="Pasricha M."/>
            <person name="Gupta K."/>
            <person name="Bazzad D."/>
            <person name="Aggarwal V."/>
            <person name="Poughat A."/>
            <person name="Singh K."/>
            <person name="Rana P."/>
            <person name="Gautam R."/>
            <person name="Sharma V."/>
            <person name="Tyagi D."/>
            <person name="Shahi A."/>
            <person name="Jangra N."/>
            <person name="Malik M."/>
            <person name="Sidhu P.K."/>
            <person name="Malik S."/>
            <person name="Ghalyan Y."/>
            <person name="Sharma S.S."/>
            <person name="Malik A."/>
            <person name="Chuttani R."/>
            <person name="Bamal N."/>
            <person name="Bhadula D."/>
            <person name="Batra A."/>
            <person name="Temple L."/>
            <person name="Nehra K."/>
        </authorList>
    </citation>
    <scope>NUCLEOTIDE SEQUENCE [LARGE SCALE GENOMIC DNA]</scope>
</reference>
<dbReference type="Proteomes" id="UP000224898">
    <property type="component" value="Segment"/>
</dbReference>
<dbReference type="EMBL" id="KX925554">
    <property type="protein sequence ID" value="QIE02565.1"/>
    <property type="molecule type" value="Genomic_DNA"/>
</dbReference>
<accession>A0A6C1FFX6</accession>
<dbReference type="AntiFam" id="ANF00010">
    <property type="entry name" value="tRNA translation"/>
</dbReference>
<dbReference type="GeneID" id="55601590"/>
<name>A0A6C1FFX6_9CAUD</name>